<comment type="caution">
    <text evidence="2">The sequence shown here is derived from an EMBL/GenBank/DDBJ whole genome shotgun (WGS) entry which is preliminary data.</text>
</comment>
<dbReference type="EMBL" id="AGWM01000005">
    <property type="protein sequence ID" value="EPD27556.1"/>
    <property type="molecule type" value="Genomic_DNA"/>
</dbReference>
<dbReference type="Proteomes" id="UP000014393">
    <property type="component" value="Unassembled WGS sequence"/>
</dbReference>
<sequence>MHATVTELLRAGLAALERHNEDEARARFVEARESERRAAGARGAGGGLPGSSAPELFAQVSDPDALYFAALATGQLGENPLDLARRAVEAYRVAPASLRAARAWETYGYFLHDGANDAAAAQAMREAAGVYAALGGHEAQQANALYNAGISYAEAGDLAAAIAALEAALLPAGALPEVDLGRVAIRATLAAARLDAGQFAAAARDYRVAEAAFAGLPGQEFNAIDCAFGRARAVLGSGDYPAAAAQFAEVAARATVLAGGEPAGVESAGTASAAERADAAGVPEPNATATEAERAAWEVAAMSWHHVAVAHAKNGAPAQGVPAMRTAAAIYAGLGEELSAAHCRGLLGDLHAEARDMTAARTAWQAAIVALEAAAAQAAAGGGELPAGPARDLEEFRRKLSAAGGALA</sequence>
<dbReference type="InterPro" id="IPR011990">
    <property type="entry name" value="TPR-like_helical_dom_sf"/>
</dbReference>
<name>S2VL74_9ACTO</name>
<dbReference type="Gene3D" id="1.25.40.10">
    <property type="entry name" value="Tetratricopeptide repeat domain"/>
    <property type="match status" value="1"/>
</dbReference>
<organism evidence="2 3">
    <name type="scientific">Actinotignum schaalii FB123-CNA-2</name>
    <dbReference type="NCBI Taxonomy" id="883067"/>
    <lineage>
        <taxon>Bacteria</taxon>
        <taxon>Bacillati</taxon>
        <taxon>Actinomycetota</taxon>
        <taxon>Actinomycetes</taxon>
        <taxon>Actinomycetales</taxon>
        <taxon>Actinomycetaceae</taxon>
        <taxon>Actinotignum</taxon>
    </lineage>
</organism>
<evidence type="ECO:0008006" key="4">
    <source>
        <dbReference type="Google" id="ProtNLM"/>
    </source>
</evidence>
<accession>S2VL74</accession>
<reference evidence="2 3" key="1">
    <citation type="submission" date="2013-05" db="EMBL/GenBank/DDBJ databases">
        <title>The Genome Sequence of Actinobaculum schaalii FB123-CNA2.</title>
        <authorList>
            <consortium name="The Broad Institute Genomics Platform"/>
            <person name="Earl A."/>
            <person name="Ward D."/>
            <person name="Feldgarden M."/>
            <person name="Gevers D."/>
            <person name="Saerens B."/>
            <person name="Vaneechoutte M."/>
            <person name="Walker B."/>
            <person name="Young S."/>
            <person name="Zeng Q."/>
            <person name="Gargeya S."/>
            <person name="Fitzgerald M."/>
            <person name="Haas B."/>
            <person name="Abouelleil A."/>
            <person name="Allen A.W."/>
            <person name="Alvarado L."/>
            <person name="Arachchi H.M."/>
            <person name="Berlin A.M."/>
            <person name="Chapman S.B."/>
            <person name="Gainer-Dewar J."/>
            <person name="Goldberg J."/>
            <person name="Griggs A."/>
            <person name="Gujja S."/>
            <person name="Hansen M."/>
            <person name="Howarth C."/>
            <person name="Imamovic A."/>
            <person name="Ireland A."/>
            <person name="Larimer J."/>
            <person name="McCowan C."/>
            <person name="Murphy C."/>
            <person name="Pearson M."/>
            <person name="Poon T.W."/>
            <person name="Priest M."/>
            <person name="Roberts A."/>
            <person name="Saif S."/>
            <person name="Shea T."/>
            <person name="Sisk P."/>
            <person name="Sykes S."/>
            <person name="Wortman J."/>
            <person name="Nusbaum C."/>
            <person name="Birren B."/>
        </authorList>
    </citation>
    <scope>NUCLEOTIDE SEQUENCE [LARGE SCALE GENOMIC DNA]</scope>
    <source>
        <strain evidence="2 3">FB123-CNA-2</strain>
    </source>
</reference>
<dbReference type="AlphaFoldDB" id="S2VL74"/>
<gene>
    <name evidence="2" type="ORF">HMPREF9237_00545</name>
</gene>
<dbReference type="PATRIC" id="fig|883067.3.peg.549"/>
<proteinExistence type="predicted"/>
<evidence type="ECO:0000256" key="1">
    <source>
        <dbReference type="SAM" id="MobiDB-lite"/>
    </source>
</evidence>
<protein>
    <recommendedName>
        <fullName evidence="4">Tetratricopeptide repeat protein</fullName>
    </recommendedName>
</protein>
<evidence type="ECO:0000313" key="2">
    <source>
        <dbReference type="EMBL" id="EPD27556.1"/>
    </source>
</evidence>
<dbReference type="SUPFAM" id="SSF48452">
    <property type="entry name" value="TPR-like"/>
    <property type="match status" value="1"/>
</dbReference>
<keyword evidence="3" id="KW-1185">Reference proteome</keyword>
<dbReference type="HOGENOM" id="CLU_673750_0_0_11"/>
<evidence type="ECO:0000313" key="3">
    <source>
        <dbReference type="Proteomes" id="UP000014393"/>
    </source>
</evidence>
<feature type="region of interest" description="Disordered" evidence="1">
    <location>
        <begin position="265"/>
        <end position="288"/>
    </location>
</feature>